<dbReference type="Pfam" id="PF00975">
    <property type="entry name" value="Thioesterase"/>
    <property type="match status" value="1"/>
</dbReference>
<dbReference type="RefSeq" id="WP_085786341.1">
    <property type="nucleotide sequence ID" value="NZ_CP019937.1"/>
</dbReference>
<dbReference type="InterPro" id="IPR025110">
    <property type="entry name" value="AMP-bd_C"/>
</dbReference>
<protein>
    <submittedName>
        <fullName evidence="5">Vicibactin biosynthesis non-ribosomal peptide synthase protein</fullName>
    </submittedName>
</protein>
<keyword evidence="2" id="KW-0596">Phosphopantetheine</keyword>
<dbReference type="Proteomes" id="UP000242447">
    <property type="component" value="Chromosome"/>
</dbReference>
<dbReference type="InterPro" id="IPR023213">
    <property type="entry name" value="CAT-like_dom_sf"/>
</dbReference>
<dbReference type="PANTHER" id="PTHR45527:SF1">
    <property type="entry name" value="FATTY ACID SYNTHASE"/>
    <property type="match status" value="1"/>
</dbReference>
<dbReference type="PANTHER" id="PTHR45527">
    <property type="entry name" value="NONRIBOSOMAL PEPTIDE SYNTHETASE"/>
    <property type="match status" value="1"/>
</dbReference>
<dbReference type="Pfam" id="PF00668">
    <property type="entry name" value="Condensation"/>
    <property type="match status" value="1"/>
</dbReference>
<evidence type="ECO:0000256" key="3">
    <source>
        <dbReference type="ARBA" id="ARBA00022553"/>
    </source>
</evidence>
<dbReference type="InterPro" id="IPR036736">
    <property type="entry name" value="ACP-like_sf"/>
</dbReference>
<dbReference type="SMART" id="SM00824">
    <property type="entry name" value="PKS_TE"/>
    <property type="match status" value="1"/>
</dbReference>
<dbReference type="KEGG" id="kro:BVG79_01514"/>
<evidence type="ECO:0000313" key="5">
    <source>
        <dbReference type="EMBL" id="ARO14860.1"/>
    </source>
</evidence>
<evidence type="ECO:0000259" key="4">
    <source>
        <dbReference type="PROSITE" id="PS50075"/>
    </source>
</evidence>
<dbReference type="Gene3D" id="3.30.300.30">
    <property type="match status" value="1"/>
</dbReference>
<dbReference type="SUPFAM" id="SSF53474">
    <property type="entry name" value="alpha/beta-Hydrolases"/>
    <property type="match status" value="1"/>
</dbReference>
<dbReference type="PROSITE" id="PS00455">
    <property type="entry name" value="AMP_BINDING"/>
    <property type="match status" value="1"/>
</dbReference>
<dbReference type="InterPro" id="IPR020845">
    <property type="entry name" value="AMP-binding_CS"/>
</dbReference>
<dbReference type="PROSITE" id="PS00012">
    <property type="entry name" value="PHOSPHOPANTETHEINE"/>
    <property type="match status" value="1"/>
</dbReference>
<dbReference type="GO" id="GO:0043041">
    <property type="term" value="P:amino acid activation for nonribosomal peptide biosynthetic process"/>
    <property type="evidence" value="ECO:0007669"/>
    <property type="project" value="TreeGrafter"/>
</dbReference>
<dbReference type="NCBIfam" id="TIGR01733">
    <property type="entry name" value="AA-adenyl-dom"/>
    <property type="match status" value="1"/>
</dbReference>
<dbReference type="SUPFAM" id="SSF52777">
    <property type="entry name" value="CoA-dependent acyltransferases"/>
    <property type="match status" value="2"/>
</dbReference>
<dbReference type="InterPro" id="IPR020806">
    <property type="entry name" value="PKS_PP-bd"/>
</dbReference>
<dbReference type="InterPro" id="IPR006162">
    <property type="entry name" value="Ppantetheine_attach_site"/>
</dbReference>
<dbReference type="PROSITE" id="PS50075">
    <property type="entry name" value="CARRIER"/>
    <property type="match status" value="1"/>
</dbReference>
<dbReference type="Gene3D" id="3.30.559.10">
    <property type="entry name" value="Chloramphenicol acetyltransferase-like domain"/>
    <property type="match status" value="1"/>
</dbReference>
<dbReference type="EMBL" id="CP019937">
    <property type="protein sequence ID" value="ARO14860.1"/>
    <property type="molecule type" value="Genomic_DNA"/>
</dbReference>
<reference evidence="5 6" key="1">
    <citation type="submission" date="2017-02" db="EMBL/GenBank/DDBJ databases">
        <title>Ketogulonicigenium robustum SPU B003 Genome sequencing and assembly.</title>
        <authorList>
            <person name="Li Y."/>
            <person name="Liu L."/>
            <person name="Wang C."/>
            <person name="Zhang M."/>
            <person name="Zhang T."/>
            <person name="Zhang Y."/>
        </authorList>
    </citation>
    <scope>NUCLEOTIDE SEQUENCE [LARGE SCALE GENOMIC DNA]</scope>
    <source>
        <strain evidence="5 6">SPU_B003</strain>
    </source>
</reference>
<dbReference type="Gene3D" id="3.30.559.30">
    <property type="entry name" value="Nonribosomal peptide synthetase, condensation domain"/>
    <property type="match status" value="1"/>
</dbReference>
<dbReference type="STRING" id="92947.BVG79_01514"/>
<dbReference type="InterPro" id="IPR009081">
    <property type="entry name" value="PP-bd_ACP"/>
</dbReference>
<dbReference type="InterPro" id="IPR001242">
    <property type="entry name" value="Condensation_dom"/>
</dbReference>
<dbReference type="InterPro" id="IPR042099">
    <property type="entry name" value="ANL_N_sf"/>
</dbReference>
<gene>
    <name evidence="5" type="primary">dhbF</name>
    <name evidence="5" type="ORF">BVG79_01514</name>
</gene>
<name>A0A1W6P0K7_9RHOB</name>
<dbReference type="SMART" id="SM00823">
    <property type="entry name" value="PKS_PP"/>
    <property type="match status" value="1"/>
</dbReference>
<dbReference type="GO" id="GO:0044550">
    <property type="term" value="P:secondary metabolite biosynthetic process"/>
    <property type="evidence" value="ECO:0007669"/>
    <property type="project" value="TreeGrafter"/>
</dbReference>
<accession>A0A1W6P0K7</accession>
<dbReference type="SUPFAM" id="SSF47336">
    <property type="entry name" value="ACP-like"/>
    <property type="match status" value="1"/>
</dbReference>
<evidence type="ECO:0000313" key="6">
    <source>
        <dbReference type="Proteomes" id="UP000242447"/>
    </source>
</evidence>
<sequence>MTSTAHDLPLTTAQRGVWMGELLRAGGGTFNIAEAIEIAGTIDPETFRRAILHVTDEAETTRVAVRVGTNGPVQTVLPHLRCPVPFVDLSTHPTPDMAANNWMMTRLVAPVDLAKDPLWQSALLKLDEARFVWFHCAHHIVLDGASAGMIVARVATVYSALAKGEDPGPAPFLPLATLIESEASYKTSTRRALDLDYWRNQLDAPPQPVTLSTSGHQPVDDVQLARQGFVAANRTFSPALTAKMAAEAKALGTSIPQFLTGVLATYIYRMTDQGDLCLGMPMTGRIDRTMRQVPGMAANAVVLRFAMQQDLRFSDLLAQVRRTMRGALKHQGFRYEDLRRALGFHQAQEHLSRVAINIEPFDYDLSFGGHPARNRNISNGIMEDLTIFVFDRQDGCGLDFGLYANPALYTQAALEDHLTRIFAMATALLDDLDAPLCALPLLTPAETDDLSADHTATLRNWGSATPVTALEDAALSAPATIAVADTTGPLTYAGLADSVGQLSSMLHGAGVRPGDIVALMLPRDRRQIIAMLAVAATGAAWLSLDTEGPRDRNAAILADARPALILTEDTLPHGLPAGLPVLGLDRFGTPGPLCTLPPSTARVPAGTAYLIYTSGTTGQPKGVVAHWAGLDNLLHSMAEHLAFTQDERWLATTSITFDISILEFLLPIMAGARLVIAPRATLADPEALARMIAAHHITMMQATPTFWQMFIGAGQAASLETVRLLCGGEPLSPALAQKLHSAARALINVYGPTETTIWSSIHHVTAADCTKAAIAAGVPLANTQFYILDSAMNPVPNGMPGQLAIGGVGVSTGYIGRDDLTAKAFVRDPFHPDAQARLYLTGDRATRDAAGRVTILGRSDGQIKIRGVRAEVAEIEGSLLQVPGVAQAAVRLWPAGIGAFLAAYLVPSQGSTLQPDPAAIRTAVAGLLPQQLVPTRYMILDSLPVTAAGKLNRNALPEPEVVEAQQRQKLPETDAEIALFEAWAEVLGHRNFSTQHSFFDLGGDSLAAVQVSFILAERGYRLPVPALFGHPTIAGLAPTLEGRNDALALLQETALPLRTGGKGRPIFCIHPVLGLSVGFASLLPHVPADRPILGLQNAGLMQNGMPPLDMAGLVQHYIKRIRAAQPEGPYTIVGWSMGGLIAHAITEALENEGEQIAALVMLDSYPIPQGNQSDDWLIAQAMPLMGIDFPAGAPASLDDMADLLVQGLVDDADDLPITAEDIGTLINLLKPVAARNLQLMRGWQPGHVRADVLFYRAANRGSALSLAEPALWLPHVGGALRVKDVAATHMEMLRPDIAQIVAAGVLATEAVTQTPTLVTG</sequence>
<feature type="domain" description="Carrier" evidence="4">
    <location>
        <begin position="970"/>
        <end position="1044"/>
    </location>
</feature>
<dbReference type="InterPro" id="IPR001031">
    <property type="entry name" value="Thioesterase"/>
</dbReference>
<keyword evidence="6" id="KW-1185">Reference proteome</keyword>
<dbReference type="GO" id="GO:0031177">
    <property type="term" value="F:phosphopantetheine binding"/>
    <property type="evidence" value="ECO:0007669"/>
    <property type="project" value="InterPro"/>
</dbReference>
<comment type="cofactor">
    <cofactor evidence="1">
        <name>pantetheine 4'-phosphate</name>
        <dbReference type="ChEBI" id="CHEBI:47942"/>
    </cofactor>
</comment>
<dbReference type="InterPro" id="IPR000873">
    <property type="entry name" value="AMP-dep_synth/lig_dom"/>
</dbReference>
<evidence type="ECO:0000256" key="1">
    <source>
        <dbReference type="ARBA" id="ARBA00001957"/>
    </source>
</evidence>
<dbReference type="OrthoDB" id="9803968at2"/>
<dbReference type="Pfam" id="PF13193">
    <property type="entry name" value="AMP-binding_C"/>
    <property type="match status" value="1"/>
</dbReference>
<dbReference type="InterPro" id="IPR029058">
    <property type="entry name" value="AB_hydrolase_fold"/>
</dbReference>
<proteinExistence type="predicted"/>
<dbReference type="Gene3D" id="3.40.50.12780">
    <property type="entry name" value="N-terminal domain of ligase-like"/>
    <property type="match status" value="1"/>
</dbReference>
<dbReference type="InterPro" id="IPR045851">
    <property type="entry name" value="AMP-bd_C_sf"/>
</dbReference>
<dbReference type="GO" id="GO:0003824">
    <property type="term" value="F:catalytic activity"/>
    <property type="evidence" value="ECO:0007669"/>
    <property type="project" value="InterPro"/>
</dbReference>
<keyword evidence="3" id="KW-0597">Phosphoprotein</keyword>
<dbReference type="Pfam" id="PF00550">
    <property type="entry name" value="PP-binding"/>
    <property type="match status" value="1"/>
</dbReference>
<dbReference type="InterPro" id="IPR020802">
    <property type="entry name" value="TesA-like"/>
</dbReference>
<organism evidence="5 6">
    <name type="scientific">Ketogulonicigenium robustum</name>
    <dbReference type="NCBI Taxonomy" id="92947"/>
    <lineage>
        <taxon>Bacteria</taxon>
        <taxon>Pseudomonadati</taxon>
        <taxon>Pseudomonadota</taxon>
        <taxon>Alphaproteobacteria</taxon>
        <taxon>Rhodobacterales</taxon>
        <taxon>Roseobacteraceae</taxon>
        <taxon>Ketogulonicigenium</taxon>
    </lineage>
</organism>
<evidence type="ECO:0000256" key="2">
    <source>
        <dbReference type="ARBA" id="ARBA00022450"/>
    </source>
</evidence>
<dbReference type="Gene3D" id="3.40.50.1820">
    <property type="entry name" value="alpha/beta hydrolase"/>
    <property type="match status" value="1"/>
</dbReference>
<dbReference type="SUPFAM" id="SSF56801">
    <property type="entry name" value="Acetyl-CoA synthetase-like"/>
    <property type="match status" value="1"/>
</dbReference>
<dbReference type="Pfam" id="PF00501">
    <property type="entry name" value="AMP-binding"/>
    <property type="match status" value="1"/>
</dbReference>
<dbReference type="GO" id="GO:0005737">
    <property type="term" value="C:cytoplasm"/>
    <property type="evidence" value="ECO:0007669"/>
    <property type="project" value="TreeGrafter"/>
</dbReference>
<dbReference type="InterPro" id="IPR010071">
    <property type="entry name" value="AA_adenyl_dom"/>
</dbReference>